<accession>A0AAN7W399</accession>
<name>A0AAN7W399_9PEZI</name>
<protein>
    <submittedName>
        <fullName evidence="2">Uncharacterized protein</fullName>
    </submittedName>
</protein>
<evidence type="ECO:0000313" key="3">
    <source>
        <dbReference type="Proteomes" id="UP001310594"/>
    </source>
</evidence>
<feature type="region of interest" description="Disordered" evidence="1">
    <location>
        <begin position="339"/>
        <end position="364"/>
    </location>
</feature>
<proteinExistence type="predicted"/>
<sequence>MDSPPLEKEMLGISDTTFWATFPVKPAVQEAILSSQPYLELLTEVEDSARAEGTTVVQLVTCINSADGALVWLCKLTRTDGNGRYVSVRELQLDESQFNKLLACKQHFSWMRALQNLVTRNSYRAIYHVREKLIGYYGQDFASTEELGWRRTWGSAVGSEFASAVMADVGETRLFSRTEEPWRALDGDVSNATNGEVSVWSMTAFRCLHAALDSLSPPSLVSPDMLSHRLLPLTKLVLERYERYIHLDCLLYEHSAKDMLRVWHAEALQCGPMSTSVRTIADVETPPGWLTFLEQWLTRTVNFIILRQCTDDEAGHEGIHLHGKALFYNRREWEPIGQGLGREESSNEWYEEEENHADGMGRTSTMEEVEEMMGYATLG</sequence>
<comment type="caution">
    <text evidence="2">The sequence shown here is derived from an EMBL/GenBank/DDBJ whole genome shotgun (WGS) entry which is preliminary data.</text>
</comment>
<dbReference type="Proteomes" id="UP001310594">
    <property type="component" value="Unassembled WGS sequence"/>
</dbReference>
<dbReference type="AlphaFoldDB" id="A0AAN7W399"/>
<gene>
    <name evidence="2" type="ORF">LTR97_010933</name>
</gene>
<reference evidence="2" key="1">
    <citation type="submission" date="2023-08" db="EMBL/GenBank/DDBJ databases">
        <title>Black Yeasts Isolated from many extreme environments.</title>
        <authorList>
            <person name="Coleine C."/>
            <person name="Stajich J.E."/>
            <person name="Selbmann L."/>
        </authorList>
    </citation>
    <scope>NUCLEOTIDE SEQUENCE</scope>
    <source>
        <strain evidence="2">CCFEE 5810</strain>
    </source>
</reference>
<dbReference type="EMBL" id="JAVRQU010000019">
    <property type="protein sequence ID" value="KAK5692621.1"/>
    <property type="molecule type" value="Genomic_DNA"/>
</dbReference>
<evidence type="ECO:0000256" key="1">
    <source>
        <dbReference type="SAM" id="MobiDB-lite"/>
    </source>
</evidence>
<evidence type="ECO:0000313" key="2">
    <source>
        <dbReference type="EMBL" id="KAK5692621.1"/>
    </source>
</evidence>
<organism evidence="2 3">
    <name type="scientific">Elasticomyces elasticus</name>
    <dbReference type="NCBI Taxonomy" id="574655"/>
    <lineage>
        <taxon>Eukaryota</taxon>
        <taxon>Fungi</taxon>
        <taxon>Dikarya</taxon>
        <taxon>Ascomycota</taxon>
        <taxon>Pezizomycotina</taxon>
        <taxon>Dothideomycetes</taxon>
        <taxon>Dothideomycetidae</taxon>
        <taxon>Mycosphaerellales</taxon>
        <taxon>Teratosphaeriaceae</taxon>
        <taxon>Elasticomyces</taxon>
    </lineage>
</organism>